<evidence type="ECO:0000313" key="2">
    <source>
        <dbReference type="EMBL" id="QSS60172.1"/>
    </source>
</evidence>
<accession>A0A8A1M6S9</accession>
<feature type="region of interest" description="Disordered" evidence="1">
    <location>
        <begin position="167"/>
        <end position="188"/>
    </location>
</feature>
<evidence type="ECO:0000313" key="3">
    <source>
        <dbReference type="Proteomes" id="UP000663671"/>
    </source>
</evidence>
<protein>
    <submittedName>
        <fullName evidence="2">Uncharacterized protein</fullName>
    </submittedName>
</protein>
<proteinExistence type="predicted"/>
<dbReference type="EMBL" id="CP069110">
    <property type="protein sequence ID" value="QSS60172.1"/>
    <property type="molecule type" value="Genomic_DNA"/>
</dbReference>
<sequence length="188" mass="21157">MEEARRISFQHKLWGLLSEKFFSISACAESVSLQDSPVFRASTILSLLESERPRGRVSSEHVLEPLFDEIFDALDAHDHHIDRVVGGLLNSGAVDLVQSNAQLPNKSFSFFFEEGSSQVGPPKFCSVWEELFITDNLSAMRIESKNLKSRFPPWTRNDALAADVNKTSTRNEDVRETEVITPSSHPHI</sequence>
<dbReference type="VEuPathDB" id="FungiDB:I7I51_04969"/>
<name>A0A8A1M6S9_AJECA</name>
<dbReference type="OrthoDB" id="10578510at2759"/>
<dbReference type="Proteomes" id="UP000663671">
    <property type="component" value="Chromosome 4"/>
</dbReference>
<gene>
    <name evidence="2" type="ORF">I7I51_04969</name>
</gene>
<feature type="compositionally biased region" description="Basic and acidic residues" evidence="1">
    <location>
        <begin position="169"/>
        <end position="178"/>
    </location>
</feature>
<organism evidence="2 3">
    <name type="scientific">Ajellomyces capsulatus</name>
    <name type="common">Darling's disease fungus</name>
    <name type="synonym">Histoplasma capsulatum</name>
    <dbReference type="NCBI Taxonomy" id="5037"/>
    <lineage>
        <taxon>Eukaryota</taxon>
        <taxon>Fungi</taxon>
        <taxon>Dikarya</taxon>
        <taxon>Ascomycota</taxon>
        <taxon>Pezizomycotina</taxon>
        <taxon>Eurotiomycetes</taxon>
        <taxon>Eurotiomycetidae</taxon>
        <taxon>Onygenales</taxon>
        <taxon>Ajellomycetaceae</taxon>
        <taxon>Histoplasma</taxon>
    </lineage>
</organism>
<reference evidence="2" key="1">
    <citation type="submission" date="2021-01" db="EMBL/GenBank/DDBJ databases">
        <title>Chromosome-level genome assembly of a human fungal pathogen reveals clustering of transcriptionally co-regulated genes.</title>
        <authorList>
            <person name="Voorhies M."/>
            <person name="Cohen S."/>
            <person name="Shea T.P."/>
            <person name="Petrus S."/>
            <person name="Munoz J.F."/>
            <person name="Poplawski S."/>
            <person name="Goldman W.E."/>
            <person name="Michael T."/>
            <person name="Cuomo C.A."/>
            <person name="Sil A."/>
            <person name="Beyhan S."/>
        </authorList>
    </citation>
    <scope>NUCLEOTIDE SEQUENCE</scope>
    <source>
        <strain evidence="2">WU24</strain>
    </source>
</reference>
<evidence type="ECO:0000256" key="1">
    <source>
        <dbReference type="SAM" id="MobiDB-lite"/>
    </source>
</evidence>
<dbReference type="AlphaFoldDB" id="A0A8A1M6S9"/>